<dbReference type="AlphaFoldDB" id="A0A3N0V5R1"/>
<evidence type="ECO:0000256" key="3">
    <source>
        <dbReference type="ARBA" id="ARBA00014754"/>
    </source>
</evidence>
<comment type="subcellular location">
    <subcellularLocation>
        <location evidence="1">Periplasm</location>
    </subcellularLocation>
</comment>
<dbReference type="NCBIfam" id="TIGR03170">
    <property type="entry name" value="flgA_cterm"/>
    <property type="match status" value="1"/>
</dbReference>
<dbReference type="GO" id="GO:0042597">
    <property type="term" value="C:periplasmic space"/>
    <property type="evidence" value="ECO:0007669"/>
    <property type="project" value="UniProtKB-SubCell"/>
</dbReference>
<proteinExistence type="inferred from homology"/>
<comment type="function">
    <text evidence="6">Involved in the assembly process of the P-ring formation. It may associate with FlgF on the rod constituting a structure essential for the P-ring assembly or may act as a modulator protein for the P-ring assembly.</text>
</comment>
<evidence type="ECO:0000256" key="2">
    <source>
        <dbReference type="ARBA" id="ARBA00010474"/>
    </source>
</evidence>
<evidence type="ECO:0000256" key="1">
    <source>
        <dbReference type="ARBA" id="ARBA00004418"/>
    </source>
</evidence>
<dbReference type="InterPro" id="IPR039246">
    <property type="entry name" value="Flagellar_FlgA"/>
</dbReference>
<dbReference type="GO" id="GO:0044780">
    <property type="term" value="P:bacterial-type flagellum assembly"/>
    <property type="evidence" value="ECO:0007669"/>
    <property type="project" value="InterPro"/>
</dbReference>
<dbReference type="InParanoid" id="A0A3N0V5R1"/>
<keyword evidence="10" id="KW-1185">Reference proteome</keyword>
<dbReference type="InterPro" id="IPR013974">
    <property type="entry name" value="SAF"/>
</dbReference>
<comment type="caution">
    <text evidence="9">The sequence shown here is derived from an EMBL/GenBank/DDBJ whole genome shotgun (WGS) entry which is preliminary data.</text>
</comment>
<evidence type="ECO:0000313" key="9">
    <source>
        <dbReference type="EMBL" id="ROH87911.1"/>
    </source>
</evidence>
<dbReference type="Gene3D" id="2.30.30.760">
    <property type="match status" value="1"/>
</dbReference>
<gene>
    <name evidence="9" type="primary">flgA</name>
    <name evidence="9" type="ORF">ED208_13705</name>
</gene>
<evidence type="ECO:0000259" key="8">
    <source>
        <dbReference type="SMART" id="SM00858"/>
    </source>
</evidence>
<feature type="domain" description="SAF" evidence="8">
    <location>
        <begin position="162"/>
        <end position="224"/>
    </location>
</feature>
<dbReference type="PANTHER" id="PTHR36307">
    <property type="entry name" value="FLAGELLA BASAL BODY P-RING FORMATION PROTEIN FLGA"/>
    <property type="match status" value="1"/>
</dbReference>
<keyword evidence="4" id="KW-0732">Signal</keyword>
<dbReference type="InterPro" id="IPR017585">
    <property type="entry name" value="SAF_FlgA"/>
</dbReference>
<evidence type="ECO:0000256" key="5">
    <source>
        <dbReference type="ARBA" id="ARBA00022764"/>
    </source>
</evidence>
<dbReference type="Pfam" id="PF13144">
    <property type="entry name" value="ChapFlgA"/>
    <property type="match status" value="1"/>
</dbReference>
<dbReference type="Proteomes" id="UP000282106">
    <property type="component" value="Unassembled WGS sequence"/>
</dbReference>
<evidence type="ECO:0000313" key="10">
    <source>
        <dbReference type="Proteomes" id="UP000282106"/>
    </source>
</evidence>
<dbReference type="PANTHER" id="PTHR36307:SF1">
    <property type="entry name" value="FLAGELLA BASAL BODY P-RING FORMATION PROTEIN FLGA"/>
    <property type="match status" value="1"/>
</dbReference>
<keyword evidence="9" id="KW-0966">Cell projection</keyword>
<feature type="region of interest" description="Disordered" evidence="7">
    <location>
        <begin position="24"/>
        <end position="50"/>
    </location>
</feature>
<evidence type="ECO:0000256" key="7">
    <source>
        <dbReference type="SAM" id="MobiDB-lite"/>
    </source>
</evidence>
<keyword evidence="9" id="KW-0969">Cilium</keyword>
<sequence length="287" mass="29945">MRVCCASRPVLAIQRAGFIGAPINGRNGRGAPGRRPAPSSGPAPVPAPTQTRRRALARGLHGGPADLPPRTAMRLLLTLCCSLLVAPPLWAADALAAARAVLSERWPDAQIGAPSEAPPACAGTVSAEAPGALRDGRAQLRLRCEASPGWTRFLSLPVQRPGEVLVLRRALARGEPLSAELLSIEPRDLARLPGGLLSRPEQAQGQLARRALAAGSLLSQDMLMAPLAIRRGDSVTLIGIAAGLEVRAVGEALADAAEGSRLKVRNRESRRVVEGLARSGGRVEIAP</sequence>
<dbReference type="CDD" id="cd11614">
    <property type="entry name" value="SAF_CpaB_FlgA_like"/>
    <property type="match status" value="1"/>
</dbReference>
<dbReference type="EMBL" id="RJVO01000007">
    <property type="protein sequence ID" value="ROH87911.1"/>
    <property type="molecule type" value="Genomic_DNA"/>
</dbReference>
<dbReference type="SMART" id="SM00858">
    <property type="entry name" value="SAF"/>
    <property type="match status" value="1"/>
</dbReference>
<dbReference type="Gene3D" id="3.90.1210.10">
    <property type="entry name" value="Antifreeze-like/N-acetylneuraminic acid synthase C-terminal domain"/>
    <property type="match status" value="1"/>
</dbReference>
<keyword evidence="9" id="KW-0282">Flagellum</keyword>
<dbReference type="FunCoup" id="A0A3N0V5R1">
    <property type="interactions" value="37"/>
</dbReference>
<comment type="similarity">
    <text evidence="2">Belongs to the FlgA family.</text>
</comment>
<reference evidence="9 10" key="1">
    <citation type="submission" date="2018-10" db="EMBL/GenBank/DDBJ databases">
        <authorList>
            <person name="Chen W.-M."/>
        </authorList>
    </citation>
    <scope>NUCLEOTIDE SEQUENCE [LARGE SCALE GENOMIC DNA]</scope>
    <source>
        <strain evidence="9 10">THS-13</strain>
    </source>
</reference>
<protein>
    <recommendedName>
        <fullName evidence="3">Flagella basal body P-ring formation protein FlgA</fullName>
    </recommendedName>
</protein>
<evidence type="ECO:0000256" key="4">
    <source>
        <dbReference type="ARBA" id="ARBA00022729"/>
    </source>
</evidence>
<keyword evidence="5" id="KW-0574">Periplasm</keyword>
<accession>A0A3N0V5R1</accession>
<name>A0A3N0V5R1_9GAMM</name>
<evidence type="ECO:0000256" key="6">
    <source>
        <dbReference type="ARBA" id="ARBA00025643"/>
    </source>
</evidence>
<organism evidence="9 10">
    <name type="scientific">Stagnimonas aquatica</name>
    <dbReference type="NCBI Taxonomy" id="2689987"/>
    <lineage>
        <taxon>Bacteria</taxon>
        <taxon>Pseudomonadati</taxon>
        <taxon>Pseudomonadota</taxon>
        <taxon>Gammaproteobacteria</taxon>
        <taxon>Nevskiales</taxon>
        <taxon>Nevskiaceae</taxon>
        <taxon>Stagnimonas</taxon>
    </lineage>
</organism>